<dbReference type="RefSeq" id="WP_368503477.1">
    <property type="nucleotide sequence ID" value="NZ_CP162551.1"/>
</dbReference>
<dbReference type="EMBL" id="CP162551">
    <property type="protein sequence ID" value="XDI35967.1"/>
    <property type="molecule type" value="Genomic_DNA"/>
</dbReference>
<organism evidence="1">
    <name type="scientific">Alkalihalophilus sp. As8PL</name>
    <dbReference type="NCBI Taxonomy" id="3237103"/>
    <lineage>
        <taxon>Bacteria</taxon>
        <taxon>Bacillati</taxon>
        <taxon>Bacillota</taxon>
        <taxon>Bacilli</taxon>
        <taxon>Bacillales</taxon>
        <taxon>Bacillaceae</taxon>
        <taxon>Alkalihalophilus</taxon>
    </lineage>
</organism>
<reference evidence="1" key="1">
    <citation type="submission" date="2024-07" db="EMBL/GenBank/DDBJ databases">
        <title>Identification and characteristics of an arsenic-resistant bacterial isolate, which belongs to a novel species.</title>
        <authorList>
            <person name="Juszczyk A."/>
            <person name="Kowalczyk A."/>
            <person name="Was K."/>
            <person name="Kosowicz W."/>
            <person name="Budzyn A."/>
            <person name="Latowski D."/>
        </authorList>
    </citation>
    <scope>NUCLEOTIDE SEQUENCE</scope>
    <source>
        <strain evidence="1">As8PL</strain>
    </source>
</reference>
<dbReference type="InterPro" id="IPR025573">
    <property type="entry name" value="YwpF"/>
</dbReference>
<accession>A0AB39BQS0</accession>
<protein>
    <submittedName>
        <fullName evidence="1">YwpF-like family protein</fullName>
    </submittedName>
</protein>
<dbReference type="Pfam" id="PF14183">
    <property type="entry name" value="YwpF"/>
    <property type="match status" value="1"/>
</dbReference>
<sequence length="163" mass="18409">MKTFKLYSLCVLEGKEGSIKQRAIPLKDGLIINMENEDRTWHIDAVTDSTHKPYFEKVKEEEGHLLVDAIITSKNNHPATMVTKVITITELSDGISVLLEAKLVLQKDEVIEDVIEDLVAEGLSGEELVNEFKERKNNLAAHSEKTLEEVYASLQQSGQYQLR</sequence>
<evidence type="ECO:0000313" key="1">
    <source>
        <dbReference type="EMBL" id="XDI35967.1"/>
    </source>
</evidence>
<proteinExistence type="predicted"/>
<gene>
    <name evidence="1" type="ORF">AB3N04_14825</name>
</gene>
<name>A0AB39BQS0_9BACI</name>
<dbReference type="AlphaFoldDB" id="A0AB39BQS0"/>